<dbReference type="Pfam" id="PF00030">
    <property type="entry name" value="Crystall"/>
    <property type="match status" value="1"/>
</dbReference>
<evidence type="ECO:0000313" key="6">
    <source>
        <dbReference type="EMBL" id="KAK6309993.1"/>
    </source>
</evidence>
<evidence type="ECO:0000313" key="7">
    <source>
        <dbReference type="Proteomes" id="UP001356427"/>
    </source>
</evidence>
<dbReference type="GO" id="GO:0007601">
    <property type="term" value="P:visual perception"/>
    <property type="evidence" value="ECO:0007669"/>
    <property type="project" value="TreeGrafter"/>
</dbReference>
<evidence type="ECO:0000256" key="4">
    <source>
        <dbReference type="ARBA" id="ARBA00022737"/>
    </source>
</evidence>
<dbReference type="InterPro" id="IPR001064">
    <property type="entry name" value="Beta/gamma_crystallin"/>
</dbReference>
<protein>
    <recommendedName>
        <fullName evidence="5">Beta/gamma crystallin 'Greek key' domain-containing protein</fullName>
    </recommendedName>
</protein>
<comment type="function">
    <text evidence="1">Crystallins are the dominant structural components of the vertebrate eye lens.</text>
</comment>
<dbReference type="PROSITE" id="PS50915">
    <property type="entry name" value="CRYSTALLIN_BETA_GAMMA"/>
    <property type="match status" value="2"/>
</dbReference>
<dbReference type="GO" id="GO:0002088">
    <property type="term" value="P:lens development in camera-type eye"/>
    <property type="evidence" value="ECO:0007669"/>
    <property type="project" value="TreeGrafter"/>
</dbReference>
<keyword evidence="4" id="KW-0677">Repeat</keyword>
<gene>
    <name evidence="6" type="ORF">J4Q44_G00198740</name>
</gene>
<dbReference type="InterPro" id="IPR050252">
    <property type="entry name" value="Beta/Gamma-Crystallin"/>
</dbReference>
<proteinExistence type="inferred from homology"/>
<comment type="caution">
    <text evidence="6">The sequence shown here is derived from an EMBL/GenBank/DDBJ whole genome shotgun (WGS) entry which is preliminary data.</text>
</comment>
<name>A0AAN8QT53_9TELE</name>
<dbReference type="InterPro" id="IPR011024">
    <property type="entry name" value="G_crystallin-like"/>
</dbReference>
<dbReference type="PANTHER" id="PTHR11818">
    <property type="entry name" value="BETA/GAMMA CRYSTALLIN"/>
    <property type="match status" value="1"/>
</dbReference>
<feature type="domain" description="Beta/gamma crystallin 'Greek key'" evidence="5">
    <location>
        <begin position="2"/>
        <end position="40"/>
    </location>
</feature>
<dbReference type="GO" id="GO:0005212">
    <property type="term" value="F:structural constituent of eye lens"/>
    <property type="evidence" value="ECO:0007669"/>
    <property type="project" value="UniProtKB-KW"/>
</dbReference>
<dbReference type="Gene3D" id="2.60.20.10">
    <property type="entry name" value="Crystallins"/>
    <property type="match status" value="1"/>
</dbReference>
<keyword evidence="3" id="KW-0273">Eye lens protein</keyword>
<dbReference type="SUPFAM" id="SSF49695">
    <property type="entry name" value="gamma-Crystallin-like"/>
    <property type="match status" value="1"/>
</dbReference>
<organism evidence="6 7">
    <name type="scientific">Coregonus suidteri</name>
    <dbReference type="NCBI Taxonomy" id="861788"/>
    <lineage>
        <taxon>Eukaryota</taxon>
        <taxon>Metazoa</taxon>
        <taxon>Chordata</taxon>
        <taxon>Craniata</taxon>
        <taxon>Vertebrata</taxon>
        <taxon>Euteleostomi</taxon>
        <taxon>Actinopterygii</taxon>
        <taxon>Neopterygii</taxon>
        <taxon>Teleostei</taxon>
        <taxon>Protacanthopterygii</taxon>
        <taxon>Salmoniformes</taxon>
        <taxon>Salmonidae</taxon>
        <taxon>Coregoninae</taxon>
        <taxon>Coregonus</taxon>
    </lineage>
</organism>
<dbReference type="EMBL" id="JAGTTL010000017">
    <property type="protein sequence ID" value="KAK6309993.1"/>
    <property type="molecule type" value="Genomic_DNA"/>
</dbReference>
<evidence type="ECO:0000256" key="3">
    <source>
        <dbReference type="ARBA" id="ARBA00022613"/>
    </source>
</evidence>
<dbReference type="PANTHER" id="PTHR11818:SF6">
    <property type="entry name" value="GAMMA-CRYSTALLIN S"/>
    <property type="match status" value="1"/>
</dbReference>
<dbReference type="SMART" id="SM00247">
    <property type="entry name" value="XTALbg"/>
    <property type="match status" value="1"/>
</dbReference>
<feature type="domain" description="Beta/gamma crystallin 'Greek key'" evidence="5">
    <location>
        <begin position="41"/>
        <end position="83"/>
    </location>
</feature>
<keyword evidence="7" id="KW-1185">Reference proteome</keyword>
<evidence type="ECO:0000256" key="2">
    <source>
        <dbReference type="ARBA" id="ARBA00009646"/>
    </source>
</evidence>
<dbReference type="PRINTS" id="PR01367">
    <property type="entry name" value="BGCRYSTALLIN"/>
</dbReference>
<evidence type="ECO:0000256" key="1">
    <source>
        <dbReference type="ARBA" id="ARBA00003689"/>
    </source>
</evidence>
<reference evidence="6 7" key="1">
    <citation type="submission" date="2021-04" db="EMBL/GenBank/DDBJ databases">
        <authorList>
            <person name="De Guttry C."/>
            <person name="Zahm M."/>
            <person name="Klopp C."/>
            <person name="Cabau C."/>
            <person name="Louis A."/>
            <person name="Berthelot C."/>
            <person name="Parey E."/>
            <person name="Roest Crollius H."/>
            <person name="Montfort J."/>
            <person name="Robinson-Rechavi M."/>
            <person name="Bucao C."/>
            <person name="Bouchez O."/>
            <person name="Gislard M."/>
            <person name="Lluch J."/>
            <person name="Milhes M."/>
            <person name="Lampietro C."/>
            <person name="Lopez Roques C."/>
            <person name="Donnadieu C."/>
            <person name="Braasch I."/>
            <person name="Desvignes T."/>
            <person name="Postlethwait J."/>
            <person name="Bobe J."/>
            <person name="Wedekind C."/>
            <person name="Guiguen Y."/>
        </authorList>
    </citation>
    <scope>NUCLEOTIDE SEQUENCE [LARGE SCALE GENOMIC DNA]</scope>
    <source>
        <strain evidence="6">Cs_M1</strain>
        <tissue evidence="6">Blood</tissue>
    </source>
</reference>
<sequence>MGRIVFYEDKNFQGRRYECDSDCTDFHSYLSRCNSIRVESGAWVVYERPNYMGYQYVLTRGEYPEYLRWMGLNDRLSSCKMIHFVSQPLPQS</sequence>
<dbReference type="AlphaFoldDB" id="A0AAN8QT53"/>
<dbReference type="Proteomes" id="UP001356427">
    <property type="component" value="Unassembled WGS sequence"/>
</dbReference>
<dbReference type="FunFam" id="2.60.20.10:FF:000001">
    <property type="entry name" value="Crystallin gamma S"/>
    <property type="match status" value="1"/>
</dbReference>
<accession>A0AAN8QT53</accession>
<comment type="similarity">
    <text evidence="2">Belongs to the beta/gamma-crystallin family.</text>
</comment>
<evidence type="ECO:0000259" key="5">
    <source>
        <dbReference type="PROSITE" id="PS50915"/>
    </source>
</evidence>